<dbReference type="InterPro" id="IPR001466">
    <property type="entry name" value="Beta-lactam-related"/>
</dbReference>
<evidence type="ECO:0000313" key="4">
    <source>
        <dbReference type="Proteomes" id="UP001500893"/>
    </source>
</evidence>
<protein>
    <submittedName>
        <fullName evidence="3">Serine hydrolase domain-containing protein</fullName>
    </submittedName>
</protein>
<evidence type="ECO:0000259" key="2">
    <source>
        <dbReference type="Pfam" id="PF00144"/>
    </source>
</evidence>
<dbReference type="PANTHER" id="PTHR46825:SF7">
    <property type="entry name" value="D-ALANYL-D-ALANINE CARBOXYPEPTIDASE"/>
    <property type="match status" value="1"/>
</dbReference>
<evidence type="ECO:0000256" key="1">
    <source>
        <dbReference type="SAM" id="MobiDB-lite"/>
    </source>
</evidence>
<dbReference type="SUPFAM" id="SSF56601">
    <property type="entry name" value="beta-lactamase/transpeptidase-like"/>
    <property type="match status" value="1"/>
</dbReference>
<reference evidence="4" key="1">
    <citation type="journal article" date="2019" name="Int. J. Syst. Evol. Microbiol.">
        <title>The Global Catalogue of Microorganisms (GCM) 10K type strain sequencing project: providing services to taxonomists for standard genome sequencing and annotation.</title>
        <authorList>
            <consortium name="The Broad Institute Genomics Platform"/>
            <consortium name="The Broad Institute Genome Sequencing Center for Infectious Disease"/>
            <person name="Wu L."/>
            <person name="Ma J."/>
        </authorList>
    </citation>
    <scope>NUCLEOTIDE SEQUENCE [LARGE SCALE GENOMIC DNA]</scope>
    <source>
        <strain evidence="4">JCM 11574</strain>
    </source>
</reference>
<feature type="region of interest" description="Disordered" evidence="1">
    <location>
        <begin position="16"/>
        <end position="35"/>
    </location>
</feature>
<proteinExistence type="predicted"/>
<comment type="caution">
    <text evidence="3">The sequence shown here is derived from an EMBL/GenBank/DDBJ whole genome shotgun (WGS) entry which is preliminary data.</text>
</comment>
<dbReference type="InterPro" id="IPR012338">
    <property type="entry name" value="Beta-lactam/transpept-like"/>
</dbReference>
<name>A0ABP6HDB5_9ACTN</name>
<dbReference type="InterPro" id="IPR050491">
    <property type="entry name" value="AmpC-like"/>
</dbReference>
<dbReference type="Pfam" id="PF00144">
    <property type="entry name" value="Beta-lactamase"/>
    <property type="match status" value="1"/>
</dbReference>
<dbReference type="EMBL" id="BAAAVM010000101">
    <property type="protein sequence ID" value="GAA2770970.1"/>
    <property type="molecule type" value="Genomic_DNA"/>
</dbReference>
<feature type="compositionally biased region" description="Low complexity" evidence="1">
    <location>
        <begin position="16"/>
        <end position="27"/>
    </location>
</feature>
<feature type="domain" description="Beta-lactamase-related" evidence="2">
    <location>
        <begin position="98"/>
        <end position="425"/>
    </location>
</feature>
<dbReference type="Gene3D" id="3.40.710.10">
    <property type="entry name" value="DD-peptidase/beta-lactamase superfamily"/>
    <property type="match status" value="1"/>
</dbReference>
<dbReference type="GO" id="GO:0016787">
    <property type="term" value="F:hydrolase activity"/>
    <property type="evidence" value="ECO:0007669"/>
    <property type="project" value="UniProtKB-KW"/>
</dbReference>
<gene>
    <name evidence="3" type="ORF">GCM10010521_55560</name>
</gene>
<evidence type="ECO:0000313" key="3">
    <source>
        <dbReference type="EMBL" id="GAA2770970.1"/>
    </source>
</evidence>
<accession>A0ABP6HDB5</accession>
<sequence length="432" mass="45877">MIGMTFESFSSASASASGAETAPASTPVSAPVSARGGTSRRALLGGVLAGALLLSAAVPAGAAVTAPASPAPAHAGREAPAGLDVKALRAAVAALDDPQATAAQIRVSGTSGRWYGAAGTADLRTGRAVTADDRFRIGSITKVFVATVVLQLSADGRVHLDTPVQHYLPGVLPAEFPPITVGQLLNHTSGLPDESGPDLPDMSTPEKVLQHRYDQWTPQRMVSMLGHGSMKFTPGQKQEYRGINYVLAAMVVEKVTGNSYGTEIDRRILRPLGLHDTSVPGNDPRIHGPHVHGYLALADGTLTDATVFNQSEAWGEGEMISTSRDLERFMTALFSGNLLPRATLDKMFTLPSADVHMLDGSPATYSMGLQTVTLNGKTLWGKTGERYGYNSGMFSTQDQRRRVVYSFNPTHRDRTQQKMTIRIGDAVTRDAP</sequence>
<keyword evidence="4" id="KW-1185">Reference proteome</keyword>
<dbReference type="Proteomes" id="UP001500893">
    <property type="component" value="Unassembled WGS sequence"/>
</dbReference>
<organism evidence="3 4">
    <name type="scientific">Streptomyces rameus</name>
    <dbReference type="NCBI Taxonomy" id="68261"/>
    <lineage>
        <taxon>Bacteria</taxon>
        <taxon>Bacillati</taxon>
        <taxon>Actinomycetota</taxon>
        <taxon>Actinomycetes</taxon>
        <taxon>Kitasatosporales</taxon>
        <taxon>Streptomycetaceae</taxon>
        <taxon>Streptomyces</taxon>
    </lineage>
</organism>
<keyword evidence="3" id="KW-0378">Hydrolase</keyword>
<dbReference type="PANTHER" id="PTHR46825">
    <property type="entry name" value="D-ALANYL-D-ALANINE-CARBOXYPEPTIDASE/ENDOPEPTIDASE AMPH"/>
    <property type="match status" value="1"/>
</dbReference>